<dbReference type="EMBL" id="CP130319">
    <property type="protein sequence ID" value="WNR44865.1"/>
    <property type="molecule type" value="Genomic_DNA"/>
</dbReference>
<protein>
    <submittedName>
        <fullName evidence="2">Uncharacterized protein</fullName>
    </submittedName>
</protein>
<evidence type="ECO:0000313" key="3">
    <source>
        <dbReference type="Proteomes" id="UP001304650"/>
    </source>
</evidence>
<organism evidence="2 3">
    <name type="scientific">Paenibacillus roseopurpureus</name>
    <dbReference type="NCBI Taxonomy" id="2918901"/>
    <lineage>
        <taxon>Bacteria</taxon>
        <taxon>Bacillati</taxon>
        <taxon>Bacillota</taxon>
        <taxon>Bacilli</taxon>
        <taxon>Bacillales</taxon>
        <taxon>Paenibacillaceae</taxon>
        <taxon>Paenibacillus</taxon>
    </lineage>
</organism>
<gene>
    <name evidence="2" type="ORF">MJB10_01560</name>
</gene>
<sequence>MKTKIGLFFFCLFSLIAVGAAANELQPEKSSETARTEHVIVRPYSPELYDSTEQFEYEFEWQHGKIIANPQ</sequence>
<evidence type="ECO:0000256" key="1">
    <source>
        <dbReference type="SAM" id="SignalP"/>
    </source>
</evidence>
<feature type="signal peptide" evidence="1">
    <location>
        <begin position="1"/>
        <end position="22"/>
    </location>
</feature>
<dbReference type="Proteomes" id="UP001304650">
    <property type="component" value="Chromosome"/>
</dbReference>
<name>A0AA96LN90_9BACL</name>
<dbReference type="RefSeq" id="WP_314800964.1">
    <property type="nucleotide sequence ID" value="NZ_CP130319.1"/>
</dbReference>
<feature type="chain" id="PRO_5041665327" evidence="1">
    <location>
        <begin position="23"/>
        <end position="71"/>
    </location>
</feature>
<reference evidence="2" key="1">
    <citation type="submission" date="2022-02" db="EMBL/GenBank/DDBJ databases">
        <title>Paenibacillus sp. MBLB1832 Whole Genome Shotgun Sequencing.</title>
        <authorList>
            <person name="Hwang C.Y."/>
            <person name="Cho E.-S."/>
            <person name="Seo M.-J."/>
        </authorList>
    </citation>
    <scope>NUCLEOTIDE SEQUENCE</scope>
    <source>
        <strain evidence="2">MBLB1832</strain>
    </source>
</reference>
<proteinExistence type="predicted"/>
<evidence type="ECO:0000313" key="2">
    <source>
        <dbReference type="EMBL" id="WNR44865.1"/>
    </source>
</evidence>
<dbReference type="AlphaFoldDB" id="A0AA96LN90"/>
<dbReference type="KEGG" id="proo:MJB10_01560"/>
<keyword evidence="1" id="KW-0732">Signal</keyword>
<accession>A0AA96LN90</accession>
<keyword evidence="3" id="KW-1185">Reference proteome</keyword>